<comment type="caution">
    <text evidence="3">The sequence shown here is derived from an EMBL/GenBank/DDBJ whole genome shotgun (WGS) entry which is preliminary data.</text>
</comment>
<dbReference type="PIRSF" id="PIRSF029215">
    <property type="entry name" value="UCP029215"/>
    <property type="match status" value="1"/>
</dbReference>
<keyword evidence="1" id="KW-0175">Coiled coil</keyword>
<evidence type="ECO:0000256" key="2">
    <source>
        <dbReference type="SAM" id="MobiDB-lite"/>
    </source>
</evidence>
<evidence type="ECO:0000313" key="3">
    <source>
        <dbReference type="EMBL" id="KKM83904.1"/>
    </source>
</evidence>
<gene>
    <name evidence="3" type="ORF">LCGC14_1304540</name>
</gene>
<feature type="coiled-coil region" evidence="1">
    <location>
        <begin position="215"/>
        <end position="249"/>
    </location>
</feature>
<evidence type="ECO:0000256" key="1">
    <source>
        <dbReference type="SAM" id="Coils"/>
    </source>
</evidence>
<feature type="region of interest" description="Disordered" evidence="2">
    <location>
        <begin position="319"/>
        <end position="365"/>
    </location>
</feature>
<reference evidence="3" key="1">
    <citation type="journal article" date="2015" name="Nature">
        <title>Complex archaea that bridge the gap between prokaryotes and eukaryotes.</title>
        <authorList>
            <person name="Spang A."/>
            <person name="Saw J.H."/>
            <person name="Jorgensen S.L."/>
            <person name="Zaremba-Niedzwiedzka K."/>
            <person name="Martijn J."/>
            <person name="Lind A.E."/>
            <person name="van Eijk R."/>
            <person name="Schleper C."/>
            <person name="Guy L."/>
            <person name="Ettema T.J."/>
        </authorList>
    </citation>
    <scope>NUCLEOTIDE SEQUENCE</scope>
</reference>
<sequence>MTRITIQDKSTFKVTSREFTDEGFLKVPGRVAKTGTQQYTRKELQLDGDPNAVVTVYRPEDEVFKAESLDSYNGADITVRHPGELVNAKNYSQTSKGVVRGSGRRDGDFVLADLVIKDQVAIDDINAGNAELSAGYTADYVEQEGTAPNGENYQYMQRDIKINHVAIVPMGRAGRQARIFDNQRREITMTKVTLDSGRSVDVQDEATALLVTDALDRLNKEITDSKADIERHKATIDAKDEEIKTLQLKSSDEELKTRVERIAKVKSGALKIVGDQFTSDSVDDVEIMRSAMQAVRPATDWKDKSPEYIQASFDMALESAEKSPEHKAKEQYQRLAEDGERGQQLTNDAYEDYRKRMSTQSTQEA</sequence>
<feature type="compositionally biased region" description="Basic and acidic residues" evidence="2">
    <location>
        <begin position="319"/>
        <end position="341"/>
    </location>
</feature>
<protein>
    <recommendedName>
        <fullName evidence="4">DUF2213 domain-containing protein</fullName>
    </recommendedName>
</protein>
<name>A0A0F9KP23_9ZZZZ</name>
<proteinExistence type="predicted"/>
<dbReference type="Pfam" id="PF09979">
    <property type="entry name" value="DUF2213"/>
    <property type="match status" value="1"/>
</dbReference>
<dbReference type="InterPro" id="IPR016913">
    <property type="entry name" value="UCP029215"/>
</dbReference>
<organism evidence="3">
    <name type="scientific">marine sediment metagenome</name>
    <dbReference type="NCBI Taxonomy" id="412755"/>
    <lineage>
        <taxon>unclassified sequences</taxon>
        <taxon>metagenomes</taxon>
        <taxon>ecological metagenomes</taxon>
    </lineage>
</organism>
<accession>A0A0F9KP23</accession>
<dbReference type="EMBL" id="LAZR01007646">
    <property type="protein sequence ID" value="KKM83904.1"/>
    <property type="molecule type" value="Genomic_DNA"/>
</dbReference>
<evidence type="ECO:0008006" key="4">
    <source>
        <dbReference type="Google" id="ProtNLM"/>
    </source>
</evidence>
<dbReference type="AlphaFoldDB" id="A0A0F9KP23"/>